<comment type="function">
    <text evidence="1">May be involved in the formation or repair of [Fe-S] clusters present in iron-sulfur proteins.</text>
</comment>
<evidence type="ECO:0000313" key="3">
    <source>
        <dbReference type="EMBL" id="PWE85304.1"/>
    </source>
</evidence>
<evidence type="ECO:0000259" key="2">
    <source>
        <dbReference type="Pfam" id="PF01106"/>
    </source>
</evidence>
<dbReference type="RefSeq" id="WP_109216976.1">
    <property type="nucleotide sequence ID" value="NZ_CABMEW010000027.1"/>
</dbReference>
<dbReference type="OrthoDB" id="9796965at2"/>
<dbReference type="InterPro" id="IPR034904">
    <property type="entry name" value="FSCA_dom_sf"/>
</dbReference>
<accession>A0A2V1JNQ3</accession>
<keyword evidence="4" id="KW-1185">Reference proteome</keyword>
<name>A0A2V1JNQ3_EUBRA</name>
<dbReference type="Pfam" id="PF01106">
    <property type="entry name" value="NifU"/>
    <property type="match status" value="1"/>
</dbReference>
<dbReference type="GO" id="GO:0005506">
    <property type="term" value="F:iron ion binding"/>
    <property type="evidence" value="ECO:0007669"/>
    <property type="project" value="InterPro"/>
</dbReference>
<reference evidence="3 4" key="1">
    <citation type="submission" date="2014-09" db="EMBL/GenBank/DDBJ databases">
        <title>Butyrate-producing bacteria isolated from human gut.</title>
        <authorList>
            <person name="Zhang Q."/>
            <person name="Zhao L."/>
        </authorList>
    </citation>
    <scope>NUCLEOTIDE SEQUENCE [LARGE SCALE GENOMIC DNA]</scope>
    <source>
        <strain evidence="3 4">21</strain>
    </source>
</reference>
<dbReference type="GO" id="GO:0051536">
    <property type="term" value="F:iron-sulfur cluster binding"/>
    <property type="evidence" value="ECO:0007669"/>
    <property type="project" value="InterPro"/>
</dbReference>
<dbReference type="InterPro" id="IPR001075">
    <property type="entry name" value="NIF_FeS_clus_asmbl_NifU_C"/>
</dbReference>
<sequence>MGELEISKIEKVLDERVRPNLAQHGGDIEIEKLEDGVLHVRMHGQCSGCPSAELTLENLVNTELKEAFPELKDVVLVTGVSDDLIAQARQIMRQRKEAKK</sequence>
<proteinExistence type="predicted"/>
<evidence type="ECO:0000313" key="4">
    <source>
        <dbReference type="Proteomes" id="UP000245288"/>
    </source>
</evidence>
<protein>
    <submittedName>
        <fullName evidence="3">Nitrogen fixation protein NifU</fullName>
    </submittedName>
</protein>
<dbReference type="GO" id="GO:0016226">
    <property type="term" value="P:iron-sulfur cluster assembly"/>
    <property type="evidence" value="ECO:0007669"/>
    <property type="project" value="InterPro"/>
</dbReference>
<feature type="domain" description="NIF system FeS cluster assembly NifU C-terminal" evidence="2">
    <location>
        <begin position="9"/>
        <end position="75"/>
    </location>
</feature>
<dbReference type="EMBL" id="JRFU01000230">
    <property type="protein sequence ID" value="PWE85304.1"/>
    <property type="molecule type" value="Genomic_DNA"/>
</dbReference>
<dbReference type="Proteomes" id="UP000245288">
    <property type="component" value="Unassembled WGS sequence"/>
</dbReference>
<dbReference type="Gene3D" id="3.30.300.130">
    <property type="entry name" value="Fe-S cluster assembly (FSCA)"/>
    <property type="match status" value="1"/>
</dbReference>
<evidence type="ECO:0000256" key="1">
    <source>
        <dbReference type="ARBA" id="ARBA00049958"/>
    </source>
</evidence>
<dbReference type="AlphaFoldDB" id="A0A2V1JNQ3"/>
<gene>
    <name evidence="3" type="ORF">LG34_16720</name>
</gene>
<organism evidence="3 4">
    <name type="scientific">Eubacterium ramulus</name>
    <dbReference type="NCBI Taxonomy" id="39490"/>
    <lineage>
        <taxon>Bacteria</taxon>
        <taxon>Bacillati</taxon>
        <taxon>Bacillota</taxon>
        <taxon>Clostridia</taxon>
        <taxon>Eubacteriales</taxon>
        <taxon>Eubacteriaceae</taxon>
        <taxon>Eubacterium</taxon>
    </lineage>
</organism>
<dbReference type="PANTHER" id="PTHR11178">
    <property type="entry name" value="IRON-SULFUR CLUSTER SCAFFOLD PROTEIN NFU-RELATED"/>
    <property type="match status" value="1"/>
</dbReference>
<comment type="caution">
    <text evidence="3">The sequence shown here is derived from an EMBL/GenBank/DDBJ whole genome shotgun (WGS) entry which is preliminary data.</text>
</comment>
<dbReference type="SUPFAM" id="SSF117916">
    <property type="entry name" value="Fe-S cluster assembly (FSCA) domain-like"/>
    <property type="match status" value="1"/>
</dbReference>